<dbReference type="SMART" id="SM00387">
    <property type="entry name" value="HATPase_c"/>
    <property type="match status" value="1"/>
</dbReference>
<dbReference type="Gene3D" id="1.10.287.130">
    <property type="match status" value="1"/>
</dbReference>
<dbReference type="SUPFAM" id="SSF47384">
    <property type="entry name" value="Homodimeric domain of signal transducing histidine kinase"/>
    <property type="match status" value="1"/>
</dbReference>
<keyword evidence="6" id="KW-0472">Membrane</keyword>
<gene>
    <name evidence="9" type="ORF">CA606_00265</name>
</gene>
<dbReference type="Gene3D" id="3.40.50.2300">
    <property type="match status" value="1"/>
</dbReference>
<dbReference type="SUPFAM" id="SSF55874">
    <property type="entry name" value="ATPase domain of HSP90 chaperone/DNA topoisomerase II/histidine kinase"/>
    <property type="match status" value="1"/>
</dbReference>
<dbReference type="GO" id="GO:0000155">
    <property type="term" value="F:phosphorelay sensor kinase activity"/>
    <property type="evidence" value="ECO:0007669"/>
    <property type="project" value="InterPro"/>
</dbReference>
<dbReference type="InterPro" id="IPR001789">
    <property type="entry name" value="Sig_transdc_resp-reg_receiver"/>
</dbReference>
<dbReference type="CDD" id="cd17546">
    <property type="entry name" value="REC_hyHK_CKI1_RcsC-like"/>
    <property type="match status" value="1"/>
</dbReference>
<evidence type="ECO:0000313" key="10">
    <source>
        <dbReference type="Proteomes" id="UP000217311"/>
    </source>
</evidence>
<dbReference type="SMART" id="SM00388">
    <property type="entry name" value="HisKA"/>
    <property type="match status" value="1"/>
</dbReference>
<dbReference type="EMBL" id="CP023315">
    <property type="protein sequence ID" value="ATC30903.1"/>
    <property type="molecule type" value="Genomic_DNA"/>
</dbReference>
<keyword evidence="6" id="KW-0812">Transmembrane</keyword>
<feature type="transmembrane region" description="Helical" evidence="6">
    <location>
        <begin position="130"/>
        <end position="149"/>
    </location>
</feature>
<accession>A0A290MPS9</accession>
<evidence type="ECO:0000256" key="4">
    <source>
        <dbReference type="ARBA" id="ARBA00023012"/>
    </source>
</evidence>
<feature type="domain" description="Histidine kinase" evidence="7">
    <location>
        <begin position="205"/>
        <end position="423"/>
    </location>
</feature>
<dbReference type="Proteomes" id="UP000217311">
    <property type="component" value="Chromosome"/>
</dbReference>
<dbReference type="CDD" id="cd16922">
    <property type="entry name" value="HATPase_EvgS-ArcB-TorS-like"/>
    <property type="match status" value="1"/>
</dbReference>
<feature type="transmembrane region" description="Helical" evidence="6">
    <location>
        <begin position="155"/>
        <end position="172"/>
    </location>
</feature>
<keyword evidence="6" id="KW-1133">Transmembrane helix</keyword>
<feature type="modified residue" description="4-aspartylphosphate" evidence="5">
    <location>
        <position position="503"/>
    </location>
</feature>
<dbReference type="InterPro" id="IPR011006">
    <property type="entry name" value="CheY-like_superfamily"/>
</dbReference>
<comment type="catalytic activity">
    <reaction evidence="1">
        <text>ATP + protein L-histidine = ADP + protein N-phospho-L-histidine.</text>
        <dbReference type="EC" id="2.7.13.3"/>
    </reaction>
</comment>
<dbReference type="InterPro" id="IPR003594">
    <property type="entry name" value="HATPase_dom"/>
</dbReference>
<dbReference type="FunFam" id="3.30.565.10:FF:000078">
    <property type="entry name" value="Two-component sensor histidine kinase"/>
    <property type="match status" value="1"/>
</dbReference>
<evidence type="ECO:0000256" key="3">
    <source>
        <dbReference type="ARBA" id="ARBA00022553"/>
    </source>
</evidence>
<organism evidence="9 10">
    <name type="scientific">Caulobacter vibrioides</name>
    <name type="common">Caulobacter crescentus</name>
    <dbReference type="NCBI Taxonomy" id="155892"/>
    <lineage>
        <taxon>Bacteria</taxon>
        <taxon>Pseudomonadati</taxon>
        <taxon>Pseudomonadota</taxon>
        <taxon>Alphaproteobacteria</taxon>
        <taxon>Caulobacterales</taxon>
        <taxon>Caulobacteraceae</taxon>
        <taxon>Caulobacter</taxon>
    </lineage>
</organism>
<dbReference type="InterPro" id="IPR003661">
    <property type="entry name" value="HisK_dim/P_dom"/>
</dbReference>
<evidence type="ECO:0000256" key="1">
    <source>
        <dbReference type="ARBA" id="ARBA00000085"/>
    </source>
</evidence>
<dbReference type="PROSITE" id="PS50109">
    <property type="entry name" value="HIS_KIN"/>
    <property type="match status" value="1"/>
</dbReference>
<dbReference type="EC" id="2.7.13.3" evidence="2"/>
<dbReference type="PROSITE" id="PS50110">
    <property type="entry name" value="RESPONSE_REGULATORY"/>
    <property type="match status" value="1"/>
</dbReference>
<dbReference type="PRINTS" id="PR00344">
    <property type="entry name" value="BCTRLSENSOR"/>
</dbReference>
<protein>
    <recommendedName>
        <fullName evidence="2">histidine kinase</fullName>
        <ecNumber evidence="2">2.7.13.3</ecNumber>
    </recommendedName>
</protein>
<evidence type="ECO:0000313" key="9">
    <source>
        <dbReference type="EMBL" id="ATC30903.1"/>
    </source>
</evidence>
<dbReference type="InterPro" id="IPR036097">
    <property type="entry name" value="HisK_dim/P_sf"/>
</dbReference>
<dbReference type="RefSeq" id="WP_096050374.1">
    <property type="nucleotide sequence ID" value="NZ_CP023315.3"/>
</dbReference>
<dbReference type="Pfam" id="PF02518">
    <property type="entry name" value="HATPase_c"/>
    <property type="match status" value="1"/>
</dbReference>
<keyword evidence="4" id="KW-0902">Two-component regulatory system</keyword>
<evidence type="ECO:0000256" key="6">
    <source>
        <dbReference type="SAM" id="Phobius"/>
    </source>
</evidence>
<keyword evidence="3 5" id="KW-0597">Phosphoprotein</keyword>
<name>A0A290MPS9_CAUVI</name>
<evidence type="ECO:0000259" key="7">
    <source>
        <dbReference type="PROSITE" id="PS50109"/>
    </source>
</evidence>
<dbReference type="Gene3D" id="3.30.565.10">
    <property type="entry name" value="Histidine kinase-like ATPase, C-terminal domain"/>
    <property type="match status" value="1"/>
</dbReference>
<dbReference type="Pfam" id="PF00072">
    <property type="entry name" value="Response_reg"/>
    <property type="match status" value="1"/>
</dbReference>
<feature type="domain" description="Response regulatory" evidence="8">
    <location>
        <begin position="454"/>
        <end position="571"/>
    </location>
</feature>
<evidence type="ECO:0000256" key="5">
    <source>
        <dbReference type="PROSITE-ProRule" id="PRU00169"/>
    </source>
</evidence>
<dbReference type="InterPro" id="IPR005467">
    <property type="entry name" value="His_kinase_dom"/>
</dbReference>
<proteinExistence type="predicted"/>
<dbReference type="Pfam" id="PF00512">
    <property type="entry name" value="HisKA"/>
    <property type="match status" value="1"/>
</dbReference>
<feature type="transmembrane region" description="Helical" evidence="6">
    <location>
        <begin position="27"/>
        <end position="57"/>
    </location>
</feature>
<keyword evidence="9" id="KW-0418">Kinase</keyword>
<reference evidence="10" key="1">
    <citation type="submission" date="2017-09" db="EMBL/GenBank/DDBJ databases">
        <title>Genome evolution observed in wild isolates of Caulobacter crescentus.</title>
        <authorList>
            <person name="Ely B."/>
            <person name="Wilson K."/>
            <person name="Scott D."/>
        </authorList>
    </citation>
    <scope>NUCLEOTIDE SEQUENCE [LARGE SCALE GENOMIC DNA]</scope>
    <source>
        <strain evidence="10">CB13b1a</strain>
    </source>
</reference>
<dbReference type="InterPro" id="IPR036890">
    <property type="entry name" value="HATPase_C_sf"/>
</dbReference>
<evidence type="ECO:0000256" key="2">
    <source>
        <dbReference type="ARBA" id="ARBA00012438"/>
    </source>
</evidence>
<dbReference type="PANTHER" id="PTHR45339">
    <property type="entry name" value="HYBRID SIGNAL TRANSDUCTION HISTIDINE KINASE J"/>
    <property type="match status" value="1"/>
</dbReference>
<dbReference type="AlphaFoldDB" id="A0A290MPS9"/>
<evidence type="ECO:0000259" key="8">
    <source>
        <dbReference type="PROSITE" id="PS50110"/>
    </source>
</evidence>
<dbReference type="SUPFAM" id="SSF52172">
    <property type="entry name" value="CheY-like"/>
    <property type="match status" value="1"/>
</dbReference>
<feature type="transmembrane region" description="Helical" evidence="6">
    <location>
        <begin position="77"/>
        <end position="98"/>
    </location>
</feature>
<keyword evidence="9" id="KW-0808">Transferase</keyword>
<dbReference type="CDD" id="cd00082">
    <property type="entry name" value="HisKA"/>
    <property type="match status" value="1"/>
</dbReference>
<dbReference type="PANTHER" id="PTHR45339:SF1">
    <property type="entry name" value="HYBRID SIGNAL TRANSDUCTION HISTIDINE KINASE J"/>
    <property type="match status" value="1"/>
</dbReference>
<dbReference type="SMART" id="SM00448">
    <property type="entry name" value="REC"/>
    <property type="match status" value="1"/>
</dbReference>
<sequence>MARPLLDDSIDLIASTGRQARPARLGMAVLVAGFLGFNLGAAIAVAWFAAAMVAEVYALGVTQLSRRLNLSPMLRRLGYVTAVIVMVGAWTALTIVLWTSANPALQWAAICLAAGQLIHAQSVTFRAPTLFAIDVGMPATSLIVMPILTGGFSPVQIATMMTAVGLMLLYTFTSAAANNRRMIALEAAEAQALKASEAKSAFLAMISHEIRTPMNGVLAMADALSRAQLDPAQARQTALLKRSGEDLMTLLNDVLDISRIEAGKLEIERQPFDLPELLGDLRALWATAATDKGLDLLLTIAPGLAERRLGDPNRLRQILCNLVSNAVKFTPSGQVALRALPGQTPETVVFEVADTGIGLTPEQSARLFQSFSQADASIARRFGGSGLGLSICSQLAALMDGAITVESAPGAGSTFRLTLPLPGQAPAAAAIDAPTAVAPTAVATPELANLAGLRVLVADDHPVNQAVARAILEAGGARVVIADNGEAALASLNTAPADLVLLDLRMPVLDGRETARRIRRGEAGDPAVPIIALTGEALADDPARWRADGFDAVQQKPVVARDLLAAAARLTARTA</sequence>
<dbReference type="InterPro" id="IPR004358">
    <property type="entry name" value="Sig_transdc_His_kin-like_C"/>
</dbReference>